<dbReference type="InterPro" id="IPR013783">
    <property type="entry name" value="Ig-like_fold"/>
</dbReference>
<dbReference type="EMBL" id="JBHTCE010000001">
    <property type="protein sequence ID" value="MFC7389348.1"/>
    <property type="molecule type" value="Genomic_DNA"/>
</dbReference>
<dbReference type="SUPFAM" id="SSF81296">
    <property type="entry name" value="E set domains"/>
    <property type="match status" value="1"/>
</dbReference>
<dbReference type="InterPro" id="IPR013780">
    <property type="entry name" value="Glyco_hydro_b"/>
</dbReference>
<evidence type="ECO:0000313" key="3">
    <source>
        <dbReference type="EMBL" id="MFC7389348.1"/>
    </source>
</evidence>
<comment type="similarity">
    <text evidence="1">Belongs to the glycosyl hydrolase 13 family.</text>
</comment>
<reference evidence="4" key="1">
    <citation type="journal article" date="2019" name="Int. J. Syst. Evol. Microbiol.">
        <title>The Global Catalogue of Microorganisms (GCM) 10K type strain sequencing project: providing services to taxonomists for standard genome sequencing and annotation.</title>
        <authorList>
            <consortium name="The Broad Institute Genomics Platform"/>
            <consortium name="The Broad Institute Genome Sequencing Center for Infectious Disease"/>
            <person name="Wu L."/>
            <person name="Ma J."/>
        </authorList>
    </citation>
    <scope>NUCLEOTIDE SEQUENCE [LARGE SCALE GENOMIC DNA]</scope>
    <source>
        <strain evidence="4">CCUG 55590</strain>
    </source>
</reference>
<dbReference type="InterPro" id="IPR004193">
    <property type="entry name" value="Glyco_hydro_13_N"/>
</dbReference>
<dbReference type="InterPro" id="IPR011840">
    <property type="entry name" value="PulA_typeI"/>
</dbReference>
<keyword evidence="4" id="KW-1185">Reference proteome</keyword>
<dbReference type="CDD" id="cd02860">
    <property type="entry name" value="E_set_Pullulanase"/>
    <property type="match status" value="1"/>
</dbReference>
<dbReference type="SMART" id="SM00642">
    <property type="entry name" value="Aamy"/>
    <property type="match status" value="1"/>
</dbReference>
<dbReference type="InterPro" id="IPR006047">
    <property type="entry name" value="GH13_cat_dom"/>
</dbReference>
<sequence>MHHTPDQKTASHITIESASFVSFETIQLEIVREYESVPVQIEQNGRPIDYMVEQQHVTESGMIEQILRLYEPISLETMYTVFHPGQKTTVIVPREIVRSEEFERRFSYDGPLGVSFTPHGMEVTVWSPVALSMWITVHDDTNHRELERFHMHRGSRGEWNGEVPKAFEGMLYRLEVKTPVDTRQVVDPYARAVSLNGEYGVLMDVERFVNEQVEQAPRPALWKATDAVIYELHIRDFTSHPSSKSRLKGLYGGVTEKGVQTKEGHSAGLDYLKELGVTHVQLLPVHDFGSVDEATRMPYNWGYDPIHWFSLEGSYASSPDVPMSRVFEYASLVADLHQAGLRVVTDVVMNHIYIREHSPLEALVPYYYFRYEHDGTVANGTGVGNDTASERYMMRRMIVDFVSYFATTYRVDGFRFDLMGIHDVETMNQVRAALDKVDPSILVYGEGWDLATPLGQSLKATSQNAARMPRIGHFNDMIRDALKGSTFNDRERGFISGNEWREWELRECLTGAVHIPNVTVGRFPSPTYSINYAEAHDNYTIYDKLQLSCEGIDEETRLAMQRLANAVVITSQGIPFIHAGQEFGRTKHGVENSYNSPDHINHFDWDLRDARMNEIEYVKTLLKLRRLHTCFRYDSRQEVIDHFTFLPSPPGVIIYELTASHSYDAWQRVRVYVNGTFENLSFESDAKWNVYVQGKTASLVPLERNPSHIQAESLSMTILAC</sequence>
<evidence type="ECO:0000259" key="2">
    <source>
        <dbReference type="SMART" id="SM00642"/>
    </source>
</evidence>
<name>A0ABW2PP61_9BACL</name>
<dbReference type="SUPFAM" id="SSF51445">
    <property type="entry name" value="(Trans)glycosidases"/>
    <property type="match status" value="1"/>
</dbReference>
<dbReference type="InterPro" id="IPR017853">
    <property type="entry name" value="GH"/>
</dbReference>
<dbReference type="RefSeq" id="WP_214787234.1">
    <property type="nucleotide sequence ID" value="NZ_JANIEL010000014.1"/>
</dbReference>
<dbReference type="InterPro" id="IPR014756">
    <property type="entry name" value="Ig_E-set"/>
</dbReference>
<accession>A0ABW2PP61</accession>
<evidence type="ECO:0000256" key="1">
    <source>
        <dbReference type="ARBA" id="ARBA00008061"/>
    </source>
</evidence>
<dbReference type="PANTHER" id="PTHR43002">
    <property type="entry name" value="GLYCOGEN DEBRANCHING ENZYME"/>
    <property type="match status" value="1"/>
</dbReference>
<evidence type="ECO:0000313" key="4">
    <source>
        <dbReference type="Proteomes" id="UP001596439"/>
    </source>
</evidence>
<dbReference type="Pfam" id="PF21653">
    <property type="entry name" value="pulA_all-beta"/>
    <property type="match status" value="1"/>
</dbReference>
<gene>
    <name evidence="3" type="primary">pulA</name>
    <name evidence="3" type="ORF">ACFQO8_04270</name>
</gene>
<feature type="domain" description="Glycosyl hydrolase family 13 catalytic" evidence="2">
    <location>
        <begin position="231"/>
        <end position="625"/>
    </location>
</feature>
<dbReference type="Gene3D" id="3.20.20.80">
    <property type="entry name" value="Glycosidases"/>
    <property type="match status" value="1"/>
</dbReference>
<protein>
    <submittedName>
        <fullName evidence="3">Type I pullulanase</fullName>
        <ecNumber evidence="3">3.2.1.41</ecNumber>
    </submittedName>
</protein>
<dbReference type="Gene3D" id="2.60.40.1180">
    <property type="entry name" value="Golgi alpha-mannosidase II"/>
    <property type="match status" value="1"/>
</dbReference>
<dbReference type="NCBIfam" id="TIGR02104">
    <property type="entry name" value="pulA_typeI"/>
    <property type="match status" value="1"/>
</dbReference>
<dbReference type="Pfam" id="PF00128">
    <property type="entry name" value="Alpha-amylase"/>
    <property type="match status" value="1"/>
</dbReference>
<dbReference type="CDD" id="cd11341">
    <property type="entry name" value="AmyAc_Pullulanase_LD-like"/>
    <property type="match status" value="1"/>
</dbReference>
<dbReference type="Proteomes" id="UP001596439">
    <property type="component" value="Unassembled WGS sequence"/>
</dbReference>
<dbReference type="GO" id="GO:0051060">
    <property type="term" value="F:pullulanase activity"/>
    <property type="evidence" value="ECO:0007669"/>
    <property type="project" value="UniProtKB-EC"/>
</dbReference>
<dbReference type="EC" id="3.2.1.41" evidence="3"/>
<comment type="caution">
    <text evidence="3">The sequence shown here is derived from an EMBL/GenBank/DDBJ whole genome shotgun (WGS) entry which is preliminary data.</text>
</comment>
<dbReference type="Pfam" id="PF02922">
    <property type="entry name" value="CBM_48"/>
    <property type="match status" value="1"/>
</dbReference>
<keyword evidence="3" id="KW-0378">Hydrolase</keyword>
<dbReference type="Gene3D" id="2.60.40.10">
    <property type="entry name" value="Immunoglobulins"/>
    <property type="match status" value="1"/>
</dbReference>
<keyword evidence="3" id="KW-0326">Glycosidase</keyword>
<dbReference type="InterPro" id="IPR049117">
    <property type="entry name" value="pulA_all-beta"/>
</dbReference>
<organism evidence="3 4">
    <name type="scientific">Exiguobacterium aestuarii</name>
    <dbReference type="NCBI Taxonomy" id="273527"/>
    <lineage>
        <taxon>Bacteria</taxon>
        <taxon>Bacillati</taxon>
        <taxon>Bacillota</taxon>
        <taxon>Bacilli</taxon>
        <taxon>Bacillales</taxon>
        <taxon>Bacillales Family XII. Incertae Sedis</taxon>
        <taxon>Exiguobacterium</taxon>
    </lineage>
</organism>
<proteinExistence type="inferred from homology"/>